<dbReference type="InterPro" id="IPR026992">
    <property type="entry name" value="DIOX_N"/>
</dbReference>
<accession>B9T417</accession>
<dbReference type="GO" id="GO:0046872">
    <property type="term" value="F:metal ion binding"/>
    <property type="evidence" value="ECO:0007669"/>
    <property type="project" value="UniProtKB-KW"/>
</dbReference>
<dbReference type="EC" id="1.14.11.23" evidence="8"/>
<proteinExistence type="inferred from homology"/>
<evidence type="ECO:0000259" key="7">
    <source>
        <dbReference type="PROSITE" id="PS51471"/>
    </source>
</evidence>
<dbReference type="GO" id="GO:0016491">
    <property type="term" value="F:oxidoreductase activity"/>
    <property type="evidence" value="ECO:0007669"/>
    <property type="project" value="UniProtKB-KW"/>
</dbReference>
<evidence type="ECO:0000256" key="4">
    <source>
        <dbReference type="ARBA" id="ARBA00023002"/>
    </source>
</evidence>
<dbReference type="InterPro" id="IPR044861">
    <property type="entry name" value="IPNS-like_FE2OG_OXY"/>
</dbReference>
<dbReference type="InParanoid" id="B9T417"/>
<dbReference type="GO" id="GO:0031418">
    <property type="term" value="F:L-ascorbic acid binding"/>
    <property type="evidence" value="ECO:0007669"/>
    <property type="project" value="UniProtKB-KW"/>
</dbReference>
<dbReference type="PROSITE" id="PS51471">
    <property type="entry name" value="FE2OG_OXY"/>
    <property type="match status" value="1"/>
</dbReference>
<dbReference type="InterPro" id="IPR050295">
    <property type="entry name" value="Plant_2OG-oxidoreductases"/>
</dbReference>
<comment type="similarity">
    <text evidence="1 6">Belongs to the iron/ascorbate-dependent oxidoreductase family.</text>
</comment>
<protein>
    <submittedName>
        <fullName evidence="8">Flavonol synthase/flavanone 3-hydroxylase, putative</fullName>
        <ecNumber evidence="8">1.14.11.23</ecNumber>
    </submittedName>
</protein>
<dbReference type="eggNOG" id="KOG0143">
    <property type="taxonomic scope" value="Eukaryota"/>
</dbReference>
<dbReference type="KEGG" id="rcu:8276591"/>
<dbReference type="OrthoDB" id="288590at2759"/>
<evidence type="ECO:0000313" key="9">
    <source>
        <dbReference type="Proteomes" id="UP000008311"/>
    </source>
</evidence>
<feature type="domain" description="Fe2OG dioxygenase" evidence="7">
    <location>
        <begin position="213"/>
        <end position="313"/>
    </location>
</feature>
<reference evidence="9" key="1">
    <citation type="journal article" date="2010" name="Nat. Biotechnol.">
        <title>Draft genome sequence of the oilseed species Ricinus communis.</title>
        <authorList>
            <person name="Chan A.P."/>
            <person name="Crabtree J."/>
            <person name="Zhao Q."/>
            <person name="Lorenzi H."/>
            <person name="Orvis J."/>
            <person name="Puiu D."/>
            <person name="Melake-Berhan A."/>
            <person name="Jones K.M."/>
            <person name="Redman J."/>
            <person name="Chen G."/>
            <person name="Cahoon E.B."/>
            <person name="Gedil M."/>
            <person name="Stanke M."/>
            <person name="Haas B.J."/>
            <person name="Wortman J.R."/>
            <person name="Fraser-Liggett C.M."/>
            <person name="Ravel J."/>
            <person name="Rabinowicz P.D."/>
        </authorList>
    </citation>
    <scope>NUCLEOTIDE SEQUENCE [LARGE SCALE GENOMIC DNA]</scope>
    <source>
        <strain evidence="9">cv. Hale</strain>
    </source>
</reference>
<keyword evidence="4 6" id="KW-0560">Oxidoreductase</keyword>
<dbReference type="InterPro" id="IPR027443">
    <property type="entry name" value="IPNS-like_sf"/>
</dbReference>
<dbReference type="Pfam" id="PF03171">
    <property type="entry name" value="2OG-FeII_Oxy"/>
    <property type="match status" value="1"/>
</dbReference>
<dbReference type="FunFam" id="2.60.120.330:FF:000001">
    <property type="entry name" value="Protein SRG1"/>
    <property type="match status" value="1"/>
</dbReference>
<evidence type="ECO:0000256" key="2">
    <source>
        <dbReference type="ARBA" id="ARBA00022723"/>
    </source>
</evidence>
<dbReference type="EMBL" id="EQ974448">
    <property type="protein sequence ID" value="EEF29394.1"/>
    <property type="molecule type" value="Genomic_DNA"/>
</dbReference>
<keyword evidence="2 6" id="KW-0479">Metal-binding</keyword>
<dbReference type="Pfam" id="PF14226">
    <property type="entry name" value="DIOX_N"/>
    <property type="match status" value="1"/>
</dbReference>
<keyword evidence="9" id="KW-1185">Reference proteome</keyword>
<dbReference type="AlphaFoldDB" id="B9T417"/>
<dbReference type="InterPro" id="IPR005123">
    <property type="entry name" value="Oxoglu/Fe-dep_dioxygenase_dom"/>
</dbReference>
<organism evidence="8 9">
    <name type="scientific">Ricinus communis</name>
    <name type="common">Castor bean</name>
    <dbReference type="NCBI Taxonomy" id="3988"/>
    <lineage>
        <taxon>Eukaryota</taxon>
        <taxon>Viridiplantae</taxon>
        <taxon>Streptophyta</taxon>
        <taxon>Embryophyta</taxon>
        <taxon>Tracheophyta</taxon>
        <taxon>Spermatophyta</taxon>
        <taxon>Magnoliopsida</taxon>
        <taxon>eudicotyledons</taxon>
        <taxon>Gunneridae</taxon>
        <taxon>Pentapetalae</taxon>
        <taxon>rosids</taxon>
        <taxon>fabids</taxon>
        <taxon>Malpighiales</taxon>
        <taxon>Euphorbiaceae</taxon>
        <taxon>Acalyphoideae</taxon>
        <taxon>Acalypheae</taxon>
        <taxon>Ricinus</taxon>
    </lineage>
</organism>
<name>B9T417_RICCO</name>
<keyword evidence="5 6" id="KW-0408">Iron</keyword>
<evidence type="ECO:0000256" key="1">
    <source>
        <dbReference type="ARBA" id="ARBA00008056"/>
    </source>
</evidence>
<keyword evidence="3" id="KW-0847">Vitamin C</keyword>
<dbReference type="Gene3D" id="2.60.120.330">
    <property type="entry name" value="B-lactam Antibiotic, Isopenicillin N Synthase, Chain"/>
    <property type="match status" value="1"/>
</dbReference>
<evidence type="ECO:0000313" key="8">
    <source>
        <dbReference type="EMBL" id="EEF29394.1"/>
    </source>
</evidence>
<gene>
    <name evidence="8" type="ORF">RCOM_0509540</name>
</gene>
<dbReference type="Proteomes" id="UP000008311">
    <property type="component" value="Unassembled WGS sequence"/>
</dbReference>
<evidence type="ECO:0000256" key="6">
    <source>
        <dbReference type="RuleBase" id="RU003682"/>
    </source>
</evidence>
<evidence type="ECO:0000256" key="5">
    <source>
        <dbReference type="ARBA" id="ARBA00023004"/>
    </source>
</evidence>
<dbReference type="PANTHER" id="PTHR47991">
    <property type="entry name" value="OXOGLUTARATE/IRON-DEPENDENT DIOXYGENASE"/>
    <property type="match status" value="1"/>
</dbReference>
<evidence type="ECO:0000256" key="3">
    <source>
        <dbReference type="ARBA" id="ARBA00022896"/>
    </source>
</evidence>
<dbReference type="SUPFAM" id="SSF51197">
    <property type="entry name" value="Clavaminate synthase-like"/>
    <property type="match status" value="1"/>
</dbReference>
<sequence>MEEPSRERAHIGLGNSILVPSVQELAKDQSLVKIPSRYERLNQEDSLNIADDGSSLLSVPVIDLERLVAGDPMDSELEKLHSACIEWGFFQVVKHGVSSSLLEGLQLEIEKFFKLPYEQKKELWQQPGNQEGFGQSFVISQEQKLDWSDMFGIITLPPYLRNNALFDQLPPNLRETLKTYCIETKKLGMEILSHMAKALKMDIEEMKEQFNDGFQVMRMNYYPPCPEPKKAIGFTPHSDADALTILFQLNETDGLQIRKDGRWVPIKPLPNAFVVNVGDMMEIMSNGVYRSIEHRATVNSTKERLSIATFYTPKLESVLGPAGSLIGPHSPPMFRQVPIRKYLEEYFARKLNGKSYVDYMRIPNPNNI</sequence>